<evidence type="ECO:0000259" key="2">
    <source>
        <dbReference type="Pfam" id="PF02541"/>
    </source>
</evidence>
<dbReference type="InterPro" id="IPR003695">
    <property type="entry name" value="Ppx_GppA_N"/>
</dbReference>
<dbReference type="InterPro" id="IPR048950">
    <property type="entry name" value="Ppx_GppA_C"/>
</dbReference>
<organism evidence="4 5">
    <name type="scientific">Alkalicoccus luteus</name>
    <dbReference type="NCBI Taxonomy" id="1237094"/>
    <lineage>
        <taxon>Bacteria</taxon>
        <taxon>Bacillati</taxon>
        <taxon>Bacillota</taxon>
        <taxon>Bacilli</taxon>
        <taxon>Bacillales</taxon>
        <taxon>Bacillaceae</taxon>
        <taxon>Alkalicoccus</taxon>
    </lineage>
</organism>
<keyword evidence="5" id="KW-1185">Reference proteome</keyword>
<accession>A0A969PNY4</accession>
<dbReference type="Gene3D" id="1.10.3210.10">
    <property type="entry name" value="Hypothetical protein af1432"/>
    <property type="match status" value="1"/>
</dbReference>
<dbReference type="SUPFAM" id="SSF109604">
    <property type="entry name" value="HD-domain/PDEase-like"/>
    <property type="match status" value="1"/>
</dbReference>
<proteinExistence type="inferred from homology"/>
<dbReference type="PANTHER" id="PTHR30005">
    <property type="entry name" value="EXOPOLYPHOSPHATASE"/>
    <property type="match status" value="1"/>
</dbReference>
<dbReference type="Proteomes" id="UP000752012">
    <property type="component" value="Unassembled WGS sequence"/>
</dbReference>
<dbReference type="InterPro" id="IPR043129">
    <property type="entry name" value="ATPase_NBD"/>
</dbReference>
<dbReference type="InterPro" id="IPR050273">
    <property type="entry name" value="GppA/Ppx_hydrolase"/>
</dbReference>
<feature type="domain" description="Ppx/GppA phosphatase N-terminal" evidence="2">
    <location>
        <begin position="19"/>
        <end position="305"/>
    </location>
</feature>
<comment type="caution">
    <text evidence="4">The sequence shown here is derived from an EMBL/GenBank/DDBJ whole genome shotgun (WGS) entry which is preliminary data.</text>
</comment>
<dbReference type="Gene3D" id="3.30.420.150">
    <property type="entry name" value="Exopolyphosphatase. Domain 2"/>
    <property type="match status" value="1"/>
</dbReference>
<comment type="similarity">
    <text evidence="1">Belongs to the GppA/Ppx family.</text>
</comment>
<dbReference type="Gene3D" id="3.30.420.40">
    <property type="match status" value="1"/>
</dbReference>
<dbReference type="EMBL" id="JAATHJ010000010">
    <property type="protein sequence ID" value="NJP37691.1"/>
    <property type="molecule type" value="Genomic_DNA"/>
</dbReference>
<protein>
    <submittedName>
        <fullName evidence="4">Ppx/GppA family phosphatase</fullName>
    </submittedName>
</protein>
<reference evidence="4 5" key="1">
    <citation type="submission" date="2020-03" db="EMBL/GenBank/DDBJ databases">
        <title>Assessment of the enzymatic potential of alkaline-tolerant lipase obtained from Bacillus luteus H11 (technogenic soil) for the bioremediation of saline soils contaminated with petroleum substances.</title>
        <authorList>
            <person name="Kalwasinska A."/>
        </authorList>
    </citation>
    <scope>NUCLEOTIDE SEQUENCE [LARGE SCALE GENOMIC DNA]</scope>
    <source>
        <strain evidence="4 5">H11</strain>
    </source>
</reference>
<dbReference type="CDD" id="cd24052">
    <property type="entry name" value="ASKHA_NBD_HpPPX-GppA-like"/>
    <property type="match status" value="1"/>
</dbReference>
<dbReference type="AlphaFoldDB" id="A0A969PNY4"/>
<dbReference type="PANTHER" id="PTHR30005:SF0">
    <property type="entry name" value="RETROGRADE REGULATION PROTEIN 2"/>
    <property type="match status" value="1"/>
</dbReference>
<evidence type="ECO:0000313" key="4">
    <source>
        <dbReference type="EMBL" id="NJP37691.1"/>
    </source>
</evidence>
<feature type="domain" description="Ppx/GppA phosphatase C-terminal" evidence="3">
    <location>
        <begin position="315"/>
        <end position="436"/>
    </location>
</feature>
<dbReference type="SUPFAM" id="SSF53067">
    <property type="entry name" value="Actin-like ATPase domain"/>
    <property type="match status" value="2"/>
</dbReference>
<evidence type="ECO:0000313" key="5">
    <source>
        <dbReference type="Proteomes" id="UP000752012"/>
    </source>
</evidence>
<evidence type="ECO:0000256" key="1">
    <source>
        <dbReference type="ARBA" id="ARBA00007125"/>
    </source>
</evidence>
<name>A0A969PNY4_9BACI</name>
<dbReference type="RefSeq" id="WP_168006455.1">
    <property type="nucleotide sequence ID" value="NZ_JAATHJ010000010.1"/>
</dbReference>
<dbReference type="Pfam" id="PF02541">
    <property type="entry name" value="Ppx-GppA"/>
    <property type="match status" value="1"/>
</dbReference>
<dbReference type="GO" id="GO:0006357">
    <property type="term" value="P:regulation of transcription by RNA polymerase II"/>
    <property type="evidence" value="ECO:0007669"/>
    <property type="project" value="TreeGrafter"/>
</dbReference>
<evidence type="ECO:0000259" key="3">
    <source>
        <dbReference type="Pfam" id="PF21447"/>
    </source>
</evidence>
<dbReference type="Pfam" id="PF21447">
    <property type="entry name" value="Ppx-GppA_III"/>
    <property type="match status" value="1"/>
</dbReference>
<sequence>MNSQQIGIIDMGSNSVRFVIYEIDKYACFREVQNLKVTARLSTYIDEEGAMNEEGIQLILDILHRFEKVADNYSLTSIKGAATAAVRNASNRDDIMSAVKEVSAFPFDILSEEEEAYYGYLAVTNSTDIEEGVTIDIGGGSTEITYFKDRELQQSISFPFGALTLKKQFIDGDTPDEKEWKKLKQFLTNSYETLDWLSDKDVPVIGIGGSARNLALVHQEMIGYPLSGLHQYRMSTDEMKETIDSLLDMPMKKREKIDGLSKDRADIILPAAAAMQMLIEVTGGGPFIVSTKGLRDGMFFEEMLSSIEVTHFPNVKEESFYQLSNHYRLNNAHQRRITILSAYLLNELQKRGAIEVEPEQARLLRLSASIFYIGEKIHPESKSQHTFYLLTNQSIDGMSHQERLAVAFTASFKSKAYLKQFARPFREWISKDDLKLYELLGAVNKFSYALNISEQSSITKVEAVKMNKSSLTLQVYYQGDIYFEAEQANKYKKHLERPLKRSINLLFTQEEPPVS</sequence>
<gene>
    <name evidence="4" type="ORF">HCN83_08855</name>
</gene>